<accession>A0A914EH50</accession>
<dbReference type="WBParaSite" id="ACRNAN_scaffold7730.g20619.t1">
    <property type="protein sequence ID" value="ACRNAN_scaffold7730.g20619.t1"/>
    <property type="gene ID" value="ACRNAN_scaffold7730.g20619"/>
</dbReference>
<evidence type="ECO:0000259" key="2">
    <source>
        <dbReference type="PROSITE" id="PS51391"/>
    </source>
</evidence>
<dbReference type="GO" id="GO:0048471">
    <property type="term" value="C:perinuclear region of cytoplasm"/>
    <property type="evidence" value="ECO:0007669"/>
    <property type="project" value="TreeGrafter"/>
</dbReference>
<dbReference type="GO" id="GO:0006874">
    <property type="term" value="P:intracellular calcium ion homeostasis"/>
    <property type="evidence" value="ECO:0007669"/>
    <property type="project" value="TreeGrafter"/>
</dbReference>
<reference evidence="4" key="1">
    <citation type="submission" date="2022-11" db="UniProtKB">
        <authorList>
            <consortium name="WormBaseParasite"/>
        </authorList>
    </citation>
    <scope>IDENTIFICATION</scope>
</reference>
<dbReference type="Pfam" id="PF25127">
    <property type="entry name" value="DUF7819"/>
    <property type="match status" value="1"/>
</dbReference>
<dbReference type="AlphaFoldDB" id="A0A914EH50"/>
<feature type="domain" description="CID" evidence="2">
    <location>
        <begin position="1"/>
        <end position="62"/>
    </location>
</feature>
<dbReference type="PROSITE" id="PS51391">
    <property type="entry name" value="CID"/>
    <property type="match status" value="1"/>
</dbReference>
<evidence type="ECO:0000256" key="1">
    <source>
        <dbReference type="SAM" id="MobiDB-lite"/>
    </source>
</evidence>
<feature type="compositionally biased region" description="Basic and acidic residues" evidence="1">
    <location>
        <begin position="119"/>
        <end position="154"/>
    </location>
</feature>
<dbReference type="InterPro" id="IPR006569">
    <property type="entry name" value="CID_dom"/>
</dbReference>
<sequence>MDSIRQMLSRYVPQLYAYTASSPTIDQSTSDKLDKLIGVWEGHKYFDDHCYKQLRNPSTIIATGKATEYAEHARYSAEIDKEILTTYNGYKKQHQEFERHMIGQIAALEGKIAAEEARLAAEKRRQEEQARQEQQQRKSRFDQKFEDSGPDRKIPSLFETQTFPPHHPPHPHPPHQHQPPMHPLQPEIRDEDLFPKAAYYELPAGMMIPLVQLEDVTYKPIKIEDMRLPRPEPPSERLVNALNYFYNFHPTPENPRDAEGWEKKGLVDYFAKKMEILEAGLEAEVALRAALQPRLLHRAEVGALADPEARPIAEVLLAHVADRVAKVALQNASRSHEGIVEPVEGGEVRERVDQFRGIGSKSDIYEEYRKKMSNVKKYNRFNRDF</sequence>
<dbReference type="InterPro" id="IPR008942">
    <property type="entry name" value="ENTH_VHS"/>
</dbReference>
<dbReference type="InterPro" id="IPR056721">
    <property type="entry name" value="DUF7819"/>
</dbReference>
<dbReference type="Proteomes" id="UP000887540">
    <property type="component" value="Unplaced"/>
</dbReference>
<organism evidence="3 4">
    <name type="scientific">Acrobeloides nanus</name>
    <dbReference type="NCBI Taxonomy" id="290746"/>
    <lineage>
        <taxon>Eukaryota</taxon>
        <taxon>Metazoa</taxon>
        <taxon>Ecdysozoa</taxon>
        <taxon>Nematoda</taxon>
        <taxon>Chromadorea</taxon>
        <taxon>Rhabditida</taxon>
        <taxon>Tylenchina</taxon>
        <taxon>Cephalobomorpha</taxon>
        <taxon>Cephaloboidea</taxon>
        <taxon>Cephalobidae</taxon>
        <taxon>Acrobeloides</taxon>
    </lineage>
</organism>
<dbReference type="Gene3D" id="1.25.40.90">
    <property type="match status" value="1"/>
</dbReference>
<keyword evidence="3" id="KW-1185">Reference proteome</keyword>
<evidence type="ECO:0000313" key="4">
    <source>
        <dbReference type="WBParaSite" id="ACRNAN_scaffold7730.g20619.t1"/>
    </source>
</evidence>
<protein>
    <submittedName>
        <fullName evidence="4">CID domain-containing protein</fullName>
    </submittedName>
</protein>
<dbReference type="PANTHER" id="PTHR12323:SF0">
    <property type="entry name" value="CALCIUM HOMEOSTASIS ENDOPLASMIC RETICULUM PROTEIN"/>
    <property type="match status" value="1"/>
</dbReference>
<name>A0A914EH50_9BILA</name>
<feature type="region of interest" description="Disordered" evidence="1">
    <location>
        <begin position="119"/>
        <end position="183"/>
    </location>
</feature>
<evidence type="ECO:0000313" key="3">
    <source>
        <dbReference type="Proteomes" id="UP000887540"/>
    </source>
</evidence>
<dbReference type="PANTHER" id="PTHR12323">
    <property type="entry name" value="SR-RELATED CTD ASSOCIATED FACTOR 6"/>
    <property type="match status" value="1"/>
</dbReference>
<proteinExistence type="predicted"/>